<organism evidence="1 2">
    <name type="scientific">Salix dunnii</name>
    <dbReference type="NCBI Taxonomy" id="1413687"/>
    <lineage>
        <taxon>Eukaryota</taxon>
        <taxon>Viridiplantae</taxon>
        <taxon>Streptophyta</taxon>
        <taxon>Embryophyta</taxon>
        <taxon>Tracheophyta</taxon>
        <taxon>Spermatophyta</taxon>
        <taxon>Magnoliopsida</taxon>
        <taxon>eudicotyledons</taxon>
        <taxon>Gunneridae</taxon>
        <taxon>Pentapetalae</taxon>
        <taxon>rosids</taxon>
        <taxon>fabids</taxon>
        <taxon>Malpighiales</taxon>
        <taxon>Salicaceae</taxon>
        <taxon>Saliceae</taxon>
        <taxon>Salix</taxon>
    </lineage>
</organism>
<gene>
    <name evidence="1" type="ORF">SADUNF_Sadunf11G0021900</name>
</gene>
<comment type="caution">
    <text evidence="1">The sequence shown here is derived from an EMBL/GenBank/DDBJ whole genome shotgun (WGS) entry which is preliminary data.</text>
</comment>
<sequence length="178" mass="20617">MSLLGVSKGLDSAAGYLTDRVVYYAPKTSPEKNSQHLTWRPSAQETVPPRKLTMKRFGKHRRMIKSFSDLTTNHCLPLCGLGASRKKPNKKILQIHIWRIERCPILLNSISENKPAFLFIRKRQNGMYIFLPDHLLCQVPIPTCDNNCSTIAFRQSIRKALLPFNLTRQRRIQVTFYY</sequence>
<proteinExistence type="predicted"/>
<keyword evidence="2" id="KW-1185">Reference proteome</keyword>
<dbReference type="Proteomes" id="UP000657918">
    <property type="component" value="Chromosome 11"/>
</dbReference>
<dbReference type="AlphaFoldDB" id="A0A835JPM1"/>
<accession>A0A835JPM1</accession>
<name>A0A835JPM1_9ROSI</name>
<evidence type="ECO:0000313" key="2">
    <source>
        <dbReference type="Proteomes" id="UP000657918"/>
    </source>
</evidence>
<reference evidence="1 2" key="1">
    <citation type="submission" date="2020-10" db="EMBL/GenBank/DDBJ databases">
        <title>Plant Genome Project.</title>
        <authorList>
            <person name="Zhang R.-G."/>
        </authorList>
    </citation>
    <scope>NUCLEOTIDE SEQUENCE [LARGE SCALE GENOMIC DNA]</scope>
    <source>
        <strain evidence="1">FAFU-HL-1</strain>
        <tissue evidence="1">Leaf</tissue>
    </source>
</reference>
<evidence type="ECO:0000313" key="1">
    <source>
        <dbReference type="EMBL" id="KAF9672254.1"/>
    </source>
</evidence>
<dbReference type="EMBL" id="JADGMS010000011">
    <property type="protein sequence ID" value="KAF9672254.1"/>
    <property type="molecule type" value="Genomic_DNA"/>
</dbReference>
<protein>
    <submittedName>
        <fullName evidence="1">Uncharacterized protein</fullName>
    </submittedName>
</protein>